<dbReference type="Gene3D" id="3.20.20.150">
    <property type="entry name" value="Divalent-metal-dependent TIM barrel enzymes"/>
    <property type="match status" value="1"/>
</dbReference>
<reference evidence="2 3" key="1">
    <citation type="submission" date="2020-03" db="EMBL/GenBank/DDBJ databases">
        <title>WGS of the type strain of Planosporangium spp.</title>
        <authorList>
            <person name="Thawai C."/>
        </authorList>
    </citation>
    <scope>NUCLEOTIDE SEQUENCE [LARGE SCALE GENOMIC DNA]</scope>
    <source>
        <strain evidence="2 3">TBRC 5610</strain>
    </source>
</reference>
<dbReference type="Pfam" id="PF01261">
    <property type="entry name" value="AP_endonuc_2"/>
    <property type="match status" value="1"/>
</dbReference>
<dbReference type="InterPro" id="IPR036237">
    <property type="entry name" value="Xyl_isomerase-like_sf"/>
</dbReference>
<sequence>MSQPLGVHSLVWTGETSVDALREAIGRTRSAGFGLLELNLSAPSDLDVAGIAETFAMAPVAPGASLALRADHDVSSTDLATVRRGEELLLAALDVLHAVGGTLLCGVLYSALGKYTRAATPAGRANAVAVVRQLAQAAAERGMRLALEVVNRYESNLFNTCADALRFIDEVGEDNVSVHLDTYHMNIEEDDMSAPVLLAGDRLGYVHVGESHRGYLGSGTIDFPTFFRALDSIGYDRVITFESFSSAVVNASLSGTLAVWRNLWTDSDDLARHAVTFIRGQLTAAGSHNA</sequence>
<organism evidence="2 3">
    <name type="scientific">Planosporangium thailandense</name>
    <dbReference type="NCBI Taxonomy" id="765197"/>
    <lineage>
        <taxon>Bacteria</taxon>
        <taxon>Bacillati</taxon>
        <taxon>Actinomycetota</taxon>
        <taxon>Actinomycetes</taxon>
        <taxon>Micromonosporales</taxon>
        <taxon>Micromonosporaceae</taxon>
        <taxon>Planosporangium</taxon>
    </lineage>
</organism>
<keyword evidence="3" id="KW-1185">Reference proteome</keyword>
<evidence type="ECO:0000259" key="1">
    <source>
        <dbReference type="Pfam" id="PF01261"/>
    </source>
</evidence>
<dbReference type="Proteomes" id="UP000722989">
    <property type="component" value="Unassembled WGS sequence"/>
</dbReference>
<evidence type="ECO:0000313" key="2">
    <source>
        <dbReference type="EMBL" id="NJC69234.1"/>
    </source>
</evidence>
<dbReference type="InterPro" id="IPR013022">
    <property type="entry name" value="Xyl_isomerase-like_TIM-brl"/>
</dbReference>
<dbReference type="SUPFAM" id="SSF51658">
    <property type="entry name" value="Xylose isomerase-like"/>
    <property type="match status" value="1"/>
</dbReference>
<evidence type="ECO:0000313" key="3">
    <source>
        <dbReference type="Proteomes" id="UP000722989"/>
    </source>
</evidence>
<accession>A0ABX0XVD0</accession>
<dbReference type="EMBL" id="JAATVY010000003">
    <property type="protein sequence ID" value="NJC69234.1"/>
    <property type="molecule type" value="Genomic_DNA"/>
</dbReference>
<protein>
    <submittedName>
        <fullName evidence="2">Sugar phosphate isomerase/epimerase</fullName>
    </submittedName>
</protein>
<name>A0ABX0XVD0_9ACTN</name>
<dbReference type="RefSeq" id="WP_167924141.1">
    <property type="nucleotide sequence ID" value="NZ_JAATVY010000003.1"/>
</dbReference>
<keyword evidence="2" id="KW-0413">Isomerase</keyword>
<dbReference type="GO" id="GO:0016853">
    <property type="term" value="F:isomerase activity"/>
    <property type="evidence" value="ECO:0007669"/>
    <property type="project" value="UniProtKB-KW"/>
</dbReference>
<dbReference type="PANTHER" id="PTHR12110">
    <property type="entry name" value="HYDROXYPYRUVATE ISOMERASE"/>
    <property type="match status" value="1"/>
</dbReference>
<dbReference type="PANTHER" id="PTHR12110:SF41">
    <property type="entry name" value="INOSOSE DEHYDRATASE"/>
    <property type="match status" value="1"/>
</dbReference>
<proteinExistence type="predicted"/>
<comment type="caution">
    <text evidence="2">The sequence shown here is derived from an EMBL/GenBank/DDBJ whole genome shotgun (WGS) entry which is preliminary data.</text>
</comment>
<feature type="domain" description="Xylose isomerase-like TIM barrel" evidence="1">
    <location>
        <begin position="30"/>
        <end position="253"/>
    </location>
</feature>
<dbReference type="InterPro" id="IPR050312">
    <property type="entry name" value="IolE/XylAMocC-like"/>
</dbReference>
<gene>
    <name evidence="2" type="ORF">HC031_05805</name>
</gene>